<dbReference type="AlphaFoldDB" id="A0A2U9PC72"/>
<reference evidence="3 4" key="1">
    <citation type="submission" date="2018-06" db="EMBL/GenBank/DDBJ databases">
        <title>The complete genome sequence of a nosiheptide producer Streptomyces actuosus ATCC 25421: deducing the ability of producing a new class III lantibiotics.</title>
        <authorList>
            <person name="Liu W."/>
            <person name="Sun F."/>
            <person name="Hu Y."/>
        </authorList>
    </citation>
    <scope>NUCLEOTIDE SEQUENCE [LARGE SCALE GENOMIC DNA]</scope>
    <source>
        <strain evidence="3 4">ATCC 25421</strain>
    </source>
</reference>
<feature type="domain" description="Pyridoxamine 5'-phosphate oxidase N-terminal" evidence="2">
    <location>
        <begin position="3"/>
        <end position="152"/>
    </location>
</feature>
<dbReference type="InterPro" id="IPR011576">
    <property type="entry name" value="Pyridox_Oxase_N"/>
</dbReference>
<dbReference type="InterPro" id="IPR052019">
    <property type="entry name" value="F420H2_bilvrd_red/Heme_oxyg"/>
</dbReference>
<evidence type="ECO:0000256" key="1">
    <source>
        <dbReference type="ARBA" id="ARBA00023002"/>
    </source>
</evidence>
<keyword evidence="4" id="KW-1185">Reference proteome</keyword>
<organism evidence="3 4">
    <name type="scientific">Streptomyces actuosus</name>
    <dbReference type="NCBI Taxonomy" id="1885"/>
    <lineage>
        <taxon>Bacteria</taxon>
        <taxon>Bacillati</taxon>
        <taxon>Actinomycetota</taxon>
        <taxon>Actinomycetes</taxon>
        <taxon>Kitasatosporales</taxon>
        <taxon>Streptomycetaceae</taxon>
        <taxon>Streptomyces</taxon>
    </lineage>
</organism>
<accession>A0A2U9PC72</accession>
<dbReference type="NCBIfam" id="TIGR03668">
    <property type="entry name" value="Rv0121_F420"/>
    <property type="match status" value="1"/>
</dbReference>
<dbReference type="EMBL" id="CP029788">
    <property type="protein sequence ID" value="AWT47460.1"/>
    <property type="molecule type" value="Genomic_DNA"/>
</dbReference>
<gene>
    <name evidence="3" type="ORF">DMT42_04720</name>
</gene>
<proteinExistence type="predicted"/>
<dbReference type="PANTHER" id="PTHR35176">
    <property type="entry name" value="HEME OXYGENASE HI_0854-RELATED"/>
    <property type="match status" value="1"/>
</dbReference>
<dbReference type="GO" id="GO:0005829">
    <property type="term" value="C:cytosol"/>
    <property type="evidence" value="ECO:0007669"/>
    <property type="project" value="TreeGrafter"/>
</dbReference>
<dbReference type="InterPro" id="IPR012349">
    <property type="entry name" value="Split_barrel_FMN-bd"/>
</dbReference>
<protein>
    <submittedName>
        <fullName evidence="3">TIGR03668 family PPOX class F420-dependent oxidoreductase</fullName>
    </submittedName>
</protein>
<dbReference type="Proteomes" id="UP000247634">
    <property type="component" value="Chromosome"/>
</dbReference>
<evidence type="ECO:0000259" key="2">
    <source>
        <dbReference type="Pfam" id="PF01243"/>
    </source>
</evidence>
<dbReference type="Gene3D" id="2.30.110.10">
    <property type="entry name" value="Electron Transport, Fmn-binding Protein, Chain A"/>
    <property type="match status" value="1"/>
</dbReference>
<dbReference type="GO" id="GO:0070967">
    <property type="term" value="F:coenzyme F420 binding"/>
    <property type="evidence" value="ECO:0007669"/>
    <property type="project" value="TreeGrafter"/>
</dbReference>
<evidence type="ECO:0000313" key="3">
    <source>
        <dbReference type="EMBL" id="AWT47460.1"/>
    </source>
</evidence>
<dbReference type="OrthoDB" id="9812086at2"/>
<evidence type="ECO:0000313" key="4">
    <source>
        <dbReference type="Proteomes" id="UP000247634"/>
    </source>
</evidence>
<dbReference type="PANTHER" id="PTHR35176:SF2">
    <property type="entry name" value="F420H(2)-DEPENDENT REDUCTASE RV1155"/>
    <property type="match status" value="1"/>
</dbReference>
<dbReference type="GO" id="GO:0016627">
    <property type="term" value="F:oxidoreductase activity, acting on the CH-CH group of donors"/>
    <property type="evidence" value="ECO:0007669"/>
    <property type="project" value="TreeGrafter"/>
</dbReference>
<dbReference type="InterPro" id="IPR019967">
    <property type="entry name" value="F420-dep_enz_PPOX_Rv0121"/>
</dbReference>
<sequence length="165" mass="18166">MAEAEARRRFAAARVARMATVDPEGRPHLVPVVFAGGETDGGRGARAGHPVDVVTAVDHKPKRSRRLARLRNIAAHPAVTLLVDHYAEDWDRLWWVRADGDARVLPPDAADERTRAEHAAALALLRDKYPQYRDRLPDGPVIVVSVHRWTGWRAVAGDEPGNLAG</sequence>
<dbReference type="Pfam" id="PF01243">
    <property type="entry name" value="PNPOx_N"/>
    <property type="match status" value="1"/>
</dbReference>
<name>A0A2U9PC72_STRAS</name>
<dbReference type="KEGG" id="sact:DMT42_04720"/>
<keyword evidence="1" id="KW-0560">Oxidoreductase</keyword>
<dbReference type="SUPFAM" id="SSF50475">
    <property type="entry name" value="FMN-binding split barrel"/>
    <property type="match status" value="1"/>
</dbReference>